<dbReference type="InterPro" id="IPR015424">
    <property type="entry name" value="PyrdxlP-dep_Trfase"/>
</dbReference>
<dbReference type="InterPro" id="IPR015421">
    <property type="entry name" value="PyrdxlP-dep_Trfase_major"/>
</dbReference>
<dbReference type="Gene3D" id="3.40.640.10">
    <property type="entry name" value="Type I PLP-dependent aspartate aminotransferase-like (Major domain)"/>
    <property type="match status" value="1"/>
</dbReference>
<dbReference type="AlphaFoldDB" id="A0A7J7NBZ5"/>
<keyword evidence="2" id="KW-1185">Reference proteome</keyword>
<dbReference type="PANTHER" id="PTHR47087:SF1">
    <property type="entry name" value="METHIONINE S-METHYLTRANSFERASE"/>
    <property type="match status" value="1"/>
</dbReference>
<protein>
    <submittedName>
        <fullName evidence="1">Uncharacterized protein</fullName>
    </submittedName>
</protein>
<dbReference type="SUPFAM" id="SSF53383">
    <property type="entry name" value="PLP-dependent transferases"/>
    <property type="match status" value="1"/>
</dbReference>
<comment type="caution">
    <text evidence="1">The sequence shown here is derived from an EMBL/GenBank/DDBJ whole genome shotgun (WGS) entry which is preliminary data.</text>
</comment>
<organism evidence="1 2">
    <name type="scientific">Kingdonia uniflora</name>
    <dbReference type="NCBI Taxonomy" id="39325"/>
    <lineage>
        <taxon>Eukaryota</taxon>
        <taxon>Viridiplantae</taxon>
        <taxon>Streptophyta</taxon>
        <taxon>Embryophyta</taxon>
        <taxon>Tracheophyta</taxon>
        <taxon>Spermatophyta</taxon>
        <taxon>Magnoliopsida</taxon>
        <taxon>Ranunculales</taxon>
        <taxon>Circaeasteraceae</taxon>
        <taxon>Kingdonia</taxon>
    </lineage>
</organism>
<dbReference type="Proteomes" id="UP000541444">
    <property type="component" value="Unassembled WGS sequence"/>
</dbReference>
<accession>A0A7J7NBZ5</accession>
<dbReference type="EMBL" id="JACGCM010000918">
    <property type="protein sequence ID" value="KAF6164667.1"/>
    <property type="molecule type" value="Genomic_DNA"/>
</dbReference>
<evidence type="ECO:0000313" key="1">
    <source>
        <dbReference type="EMBL" id="KAF6164667.1"/>
    </source>
</evidence>
<proteinExistence type="predicted"/>
<dbReference type="PANTHER" id="PTHR47087">
    <property type="entry name" value="METHIONINE S-METHYLTRANSFERASE"/>
    <property type="match status" value="1"/>
</dbReference>
<evidence type="ECO:0000313" key="2">
    <source>
        <dbReference type="Proteomes" id="UP000541444"/>
    </source>
</evidence>
<name>A0A7J7NBZ5_9MAGN</name>
<dbReference type="OrthoDB" id="540004at2759"/>
<gene>
    <name evidence="1" type="ORF">GIB67_035102</name>
</gene>
<sequence length="150" mass="16382">MDVDQSFLPVPAPVKAAIFESFVRQNMIESKIDVKLGIQMFIKSKYGSPSDSCTEFIYGDSPLAPFNKLVLCCIQEGGTLCFATGTNGNYVAAAKFLKANVVNIPTNISTGFKLTVDALTKLLQEVDKPWFYLSGPTINPTGLLYSNEEI</sequence>
<reference evidence="1 2" key="1">
    <citation type="journal article" date="2020" name="IScience">
        <title>Genome Sequencing of the Endangered Kingdonia uniflora (Circaeasteraceae, Ranunculales) Reveals Potential Mechanisms of Evolutionary Specialization.</title>
        <authorList>
            <person name="Sun Y."/>
            <person name="Deng T."/>
            <person name="Zhang A."/>
            <person name="Moore M.J."/>
            <person name="Landis J.B."/>
            <person name="Lin N."/>
            <person name="Zhang H."/>
            <person name="Zhang X."/>
            <person name="Huang J."/>
            <person name="Zhang X."/>
            <person name="Sun H."/>
            <person name="Wang H."/>
        </authorList>
    </citation>
    <scope>NUCLEOTIDE SEQUENCE [LARGE SCALE GENOMIC DNA]</scope>
    <source>
        <strain evidence="1">TB1705</strain>
        <tissue evidence="1">Leaf</tissue>
    </source>
</reference>